<organism evidence="2 3">
    <name type="scientific">Candidatus Dojkabacteria bacterium</name>
    <dbReference type="NCBI Taxonomy" id="2099670"/>
    <lineage>
        <taxon>Bacteria</taxon>
        <taxon>Candidatus Dojkabacteria</taxon>
    </lineage>
</organism>
<dbReference type="EMBL" id="JAGQLJ010000098">
    <property type="protein sequence ID" value="MCA9381418.1"/>
    <property type="molecule type" value="Genomic_DNA"/>
</dbReference>
<evidence type="ECO:0000313" key="3">
    <source>
        <dbReference type="Proteomes" id="UP000775877"/>
    </source>
</evidence>
<gene>
    <name evidence="2" type="ORF">KC678_04085</name>
</gene>
<proteinExistence type="predicted"/>
<name>A0A955RGQ0_9BACT</name>
<comment type="caution">
    <text evidence="2">The sequence shown here is derived from an EMBL/GenBank/DDBJ whole genome shotgun (WGS) entry which is preliminary data.</text>
</comment>
<feature type="region of interest" description="Disordered" evidence="1">
    <location>
        <begin position="231"/>
        <end position="257"/>
    </location>
</feature>
<dbReference type="AlphaFoldDB" id="A0A955RGQ0"/>
<protein>
    <submittedName>
        <fullName evidence="2">Uncharacterized protein</fullName>
    </submittedName>
</protein>
<feature type="compositionally biased region" description="Basic and acidic residues" evidence="1">
    <location>
        <begin position="231"/>
        <end position="250"/>
    </location>
</feature>
<reference evidence="2" key="1">
    <citation type="submission" date="2020-04" db="EMBL/GenBank/DDBJ databases">
        <authorList>
            <person name="Zhang T."/>
        </authorList>
    </citation>
    <scope>NUCLEOTIDE SEQUENCE</scope>
    <source>
        <strain evidence="2">HKST-UBA13</strain>
    </source>
</reference>
<accession>A0A955RGQ0</accession>
<sequence>MSEENNNLALLESKTNELERLFQESDGIKAFKKAWNAKYKDAEGVKTKHKKKRREIGSGKYEDYLEEQFMRQLLNEHFPGWSLYTSSHPIVIGDRLVLFLGELEIIDIEKFRFLTANGIPPECASYTRRFPAAGGGMFHFSKATGNCIHESNPHKKAVTEGLKYAINRLTGLGNDTYRKEELSVGLKTDEIIDLVSFVKNSKMTEANKILATKKIFEDISSDIVEEFKNYIRQKEKEDEEEREKGKKEEKEEGEEEK</sequence>
<dbReference type="Proteomes" id="UP000775877">
    <property type="component" value="Unassembled WGS sequence"/>
</dbReference>
<evidence type="ECO:0000313" key="2">
    <source>
        <dbReference type="EMBL" id="MCA9381418.1"/>
    </source>
</evidence>
<evidence type="ECO:0000256" key="1">
    <source>
        <dbReference type="SAM" id="MobiDB-lite"/>
    </source>
</evidence>
<reference evidence="2" key="2">
    <citation type="journal article" date="2021" name="Microbiome">
        <title>Successional dynamics and alternative stable states in a saline activated sludge microbial community over 9 years.</title>
        <authorList>
            <person name="Wang Y."/>
            <person name="Ye J."/>
            <person name="Ju F."/>
            <person name="Liu L."/>
            <person name="Boyd J.A."/>
            <person name="Deng Y."/>
            <person name="Parks D.H."/>
            <person name="Jiang X."/>
            <person name="Yin X."/>
            <person name="Woodcroft B.J."/>
            <person name="Tyson G.W."/>
            <person name="Hugenholtz P."/>
            <person name="Polz M.F."/>
            <person name="Zhang T."/>
        </authorList>
    </citation>
    <scope>NUCLEOTIDE SEQUENCE</scope>
    <source>
        <strain evidence="2">HKST-UBA13</strain>
    </source>
</reference>